<dbReference type="Proteomes" id="UP000009183">
    <property type="component" value="Chromosome 16"/>
</dbReference>
<name>F6HCP7_VITVI</name>
<sequence>MLKHESVQKELQFTERKLKLVKGQQQRQRKEQKRLLQRLGKGQILKQERRKHVRELLLQGQKLKCGLEQN</sequence>
<dbReference type="EMBL" id="FN595518">
    <property type="protein sequence ID" value="CCB49992.1"/>
    <property type="molecule type" value="Genomic_DNA"/>
</dbReference>
<dbReference type="PaxDb" id="29760-VIT_16s0115g00460.t01"/>
<proteinExistence type="predicted"/>
<evidence type="ECO:0000313" key="2">
    <source>
        <dbReference type="Proteomes" id="UP000009183"/>
    </source>
</evidence>
<dbReference type="HOGENOM" id="CLU_2765513_0_0_1"/>
<dbReference type="InParanoid" id="F6HCP7"/>
<gene>
    <name evidence="1" type="ordered locus">VIT_16s0115g00460</name>
</gene>
<organism evidence="1 2">
    <name type="scientific">Vitis vinifera</name>
    <name type="common">Grape</name>
    <dbReference type="NCBI Taxonomy" id="29760"/>
    <lineage>
        <taxon>Eukaryota</taxon>
        <taxon>Viridiplantae</taxon>
        <taxon>Streptophyta</taxon>
        <taxon>Embryophyta</taxon>
        <taxon>Tracheophyta</taxon>
        <taxon>Spermatophyta</taxon>
        <taxon>Magnoliopsida</taxon>
        <taxon>eudicotyledons</taxon>
        <taxon>Gunneridae</taxon>
        <taxon>Pentapetalae</taxon>
        <taxon>rosids</taxon>
        <taxon>Vitales</taxon>
        <taxon>Vitaceae</taxon>
        <taxon>Viteae</taxon>
        <taxon>Vitis</taxon>
    </lineage>
</organism>
<feature type="non-terminal residue" evidence="1">
    <location>
        <position position="70"/>
    </location>
</feature>
<dbReference type="AlphaFoldDB" id="F6HCP7"/>
<evidence type="ECO:0000313" key="1">
    <source>
        <dbReference type="EMBL" id="CCB49992.1"/>
    </source>
</evidence>
<accession>F6HCP7</accession>
<keyword evidence="2" id="KW-1185">Reference proteome</keyword>
<reference evidence="2" key="1">
    <citation type="journal article" date="2007" name="Nature">
        <title>The grapevine genome sequence suggests ancestral hexaploidization in major angiosperm phyla.</title>
        <authorList>
            <consortium name="The French-Italian Public Consortium for Grapevine Genome Characterization."/>
            <person name="Jaillon O."/>
            <person name="Aury J.-M."/>
            <person name="Noel B."/>
            <person name="Policriti A."/>
            <person name="Clepet C."/>
            <person name="Casagrande A."/>
            <person name="Choisne N."/>
            <person name="Aubourg S."/>
            <person name="Vitulo N."/>
            <person name="Jubin C."/>
            <person name="Vezzi A."/>
            <person name="Legeai F."/>
            <person name="Hugueney P."/>
            <person name="Dasilva C."/>
            <person name="Horner D."/>
            <person name="Mica E."/>
            <person name="Jublot D."/>
            <person name="Poulain J."/>
            <person name="Bruyere C."/>
            <person name="Billault A."/>
            <person name="Segurens B."/>
            <person name="Gouyvenoux M."/>
            <person name="Ugarte E."/>
            <person name="Cattonaro F."/>
            <person name="Anthouard V."/>
            <person name="Vico V."/>
            <person name="Del Fabbro C."/>
            <person name="Alaux M."/>
            <person name="Di Gaspero G."/>
            <person name="Dumas V."/>
            <person name="Felice N."/>
            <person name="Paillard S."/>
            <person name="Juman I."/>
            <person name="Moroldo M."/>
            <person name="Scalabrin S."/>
            <person name="Canaguier A."/>
            <person name="Le Clainche I."/>
            <person name="Malacrida G."/>
            <person name="Durand E."/>
            <person name="Pesole G."/>
            <person name="Laucou V."/>
            <person name="Chatelet P."/>
            <person name="Merdinoglu D."/>
            <person name="Delledonne M."/>
            <person name="Pezzotti M."/>
            <person name="Lecharny A."/>
            <person name="Scarpelli C."/>
            <person name="Artiguenave F."/>
            <person name="Pe M.E."/>
            <person name="Valle G."/>
            <person name="Morgante M."/>
            <person name="Caboche M."/>
            <person name="Adam-Blondon A.-F."/>
            <person name="Weissenbach J."/>
            <person name="Quetier F."/>
            <person name="Wincker P."/>
        </authorList>
    </citation>
    <scope>NUCLEOTIDE SEQUENCE [LARGE SCALE GENOMIC DNA]</scope>
    <source>
        <strain evidence="2">cv. Pinot noir / PN40024</strain>
    </source>
</reference>
<protein>
    <submittedName>
        <fullName evidence="1">Uncharacterized protein</fullName>
    </submittedName>
</protein>